<reference evidence="2 3" key="1">
    <citation type="submission" date="2011-09" db="EMBL/GenBank/DDBJ databases">
        <title>Complete sequence of chromosome of Thioflavicoccus mobilis 8321.</title>
        <authorList>
            <consortium name="US DOE Joint Genome Institute"/>
            <person name="Lucas S."/>
            <person name="Han J."/>
            <person name="Lapidus A."/>
            <person name="Cheng J.-F."/>
            <person name="Goodwin L."/>
            <person name="Pitluck S."/>
            <person name="Peters L."/>
            <person name="Ovchinnikova G."/>
            <person name="Lu M."/>
            <person name="Detter J.C."/>
            <person name="Han C."/>
            <person name="Tapia R."/>
            <person name="Land M."/>
            <person name="Hauser L."/>
            <person name="Kyrpides N."/>
            <person name="Ivanova N."/>
            <person name="Pagani I."/>
            <person name="Vogl K."/>
            <person name="Liu Z."/>
            <person name="Imhoff J."/>
            <person name="Thiel V."/>
            <person name="Frigaard N.-U."/>
            <person name="Bryant D."/>
            <person name="Woyke T."/>
        </authorList>
    </citation>
    <scope>NUCLEOTIDE SEQUENCE [LARGE SCALE GENOMIC DNA]</scope>
    <source>
        <strain evidence="2 3">8321</strain>
    </source>
</reference>
<feature type="transmembrane region" description="Helical" evidence="1">
    <location>
        <begin position="48"/>
        <end position="68"/>
    </location>
</feature>
<feature type="transmembrane region" description="Helical" evidence="1">
    <location>
        <begin position="16"/>
        <end position="41"/>
    </location>
</feature>
<evidence type="ECO:0000313" key="2">
    <source>
        <dbReference type="EMBL" id="AGA91609.1"/>
    </source>
</evidence>
<dbReference type="Proteomes" id="UP000010816">
    <property type="component" value="Chromosome"/>
</dbReference>
<keyword evidence="1" id="KW-1133">Transmembrane helix</keyword>
<accession>L0H1Z9</accession>
<proteinExistence type="predicted"/>
<keyword evidence="1" id="KW-0472">Membrane</keyword>
<organism evidence="2 3">
    <name type="scientific">Thioflavicoccus mobilis 8321</name>
    <dbReference type="NCBI Taxonomy" id="765912"/>
    <lineage>
        <taxon>Bacteria</taxon>
        <taxon>Pseudomonadati</taxon>
        <taxon>Pseudomonadota</taxon>
        <taxon>Gammaproteobacteria</taxon>
        <taxon>Chromatiales</taxon>
        <taxon>Chromatiaceae</taxon>
        <taxon>Thioflavicoccus</taxon>
    </lineage>
</organism>
<protein>
    <submittedName>
        <fullName evidence="2">Uncharacterized protein</fullName>
    </submittedName>
</protein>
<dbReference type="AlphaFoldDB" id="L0H1Z9"/>
<evidence type="ECO:0000256" key="1">
    <source>
        <dbReference type="SAM" id="Phobius"/>
    </source>
</evidence>
<dbReference type="EMBL" id="CP003051">
    <property type="protein sequence ID" value="AGA91609.1"/>
    <property type="molecule type" value="Genomic_DNA"/>
</dbReference>
<sequence>MPCPAWGLDRGLAGEALFAGAVGVFVRVLAGAAAAAFAGAFFAEVLDVVAFAFVGTFFVVPVSCFVAACLVVVFAGPFGLASLGLALVNFVVLLC</sequence>
<feature type="transmembrane region" description="Helical" evidence="1">
    <location>
        <begin position="74"/>
        <end position="94"/>
    </location>
</feature>
<keyword evidence="3" id="KW-1185">Reference proteome</keyword>
<keyword evidence="1" id="KW-0812">Transmembrane</keyword>
<dbReference type="HOGENOM" id="CLU_2371847_0_0_6"/>
<name>L0H1Z9_9GAMM</name>
<dbReference type="KEGG" id="tmb:Thimo_2913"/>
<evidence type="ECO:0000313" key="3">
    <source>
        <dbReference type="Proteomes" id="UP000010816"/>
    </source>
</evidence>
<gene>
    <name evidence="2" type="ORF">Thimo_2913</name>
</gene>